<keyword evidence="4" id="KW-1185">Reference proteome</keyword>
<reference evidence="3 4" key="1">
    <citation type="submission" date="2013-08" db="EMBL/GenBank/DDBJ databases">
        <title>The genome sequence of Knoellia subterranea.</title>
        <authorList>
            <person name="Zhu W."/>
            <person name="Wang G."/>
        </authorList>
    </citation>
    <scope>NUCLEOTIDE SEQUENCE [LARGE SCALE GENOMIC DNA]</scope>
    <source>
        <strain evidence="3 4">KCTC 19937</strain>
    </source>
</reference>
<organism evidence="3 4">
    <name type="scientific">Knoellia subterranea KCTC 19937</name>
    <dbReference type="NCBI Taxonomy" id="1385521"/>
    <lineage>
        <taxon>Bacteria</taxon>
        <taxon>Bacillati</taxon>
        <taxon>Actinomycetota</taxon>
        <taxon>Actinomycetes</taxon>
        <taxon>Micrococcales</taxon>
        <taxon>Intrasporangiaceae</taxon>
        <taxon>Knoellia</taxon>
    </lineage>
</organism>
<dbReference type="Proteomes" id="UP000030011">
    <property type="component" value="Unassembled WGS sequence"/>
</dbReference>
<dbReference type="RefSeq" id="WP_035905390.1">
    <property type="nucleotide sequence ID" value="NZ_AVPK01000006.1"/>
</dbReference>
<dbReference type="InterPro" id="IPR003709">
    <property type="entry name" value="VanY-like_core_dom"/>
</dbReference>
<dbReference type="CDD" id="cd14846">
    <property type="entry name" value="Peptidase_M15_like"/>
    <property type="match status" value="1"/>
</dbReference>
<evidence type="ECO:0000256" key="1">
    <source>
        <dbReference type="SAM" id="MobiDB-lite"/>
    </source>
</evidence>
<dbReference type="InterPro" id="IPR052179">
    <property type="entry name" value="DD-CPase-like"/>
</dbReference>
<comment type="caution">
    <text evidence="3">The sequence shown here is derived from an EMBL/GenBank/DDBJ whole genome shotgun (WGS) entry which is preliminary data.</text>
</comment>
<dbReference type="InterPro" id="IPR009045">
    <property type="entry name" value="Zn_M74/Hedgehog-like"/>
</dbReference>
<dbReference type="EMBL" id="AVPK01000006">
    <property type="protein sequence ID" value="KGN37188.1"/>
    <property type="molecule type" value="Genomic_DNA"/>
</dbReference>
<gene>
    <name evidence="3" type="ORF">N803_15145</name>
</gene>
<dbReference type="Pfam" id="PF02557">
    <property type="entry name" value="VanY"/>
    <property type="match status" value="1"/>
</dbReference>
<proteinExistence type="predicted"/>
<dbReference type="PANTHER" id="PTHR34385">
    <property type="entry name" value="D-ALANYL-D-ALANINE CARBOXYPEPTIDASE"/>
    <property type="match status" value="1"/>
</dbReference>
<protein>
    <submittedName>
        <fullName evidence="3">Peptidase M15</fullName>
    </submittedName>
</protein>
<dbReference type="Gene3D" id="3.30.1380.10">
    <property type="match status" value="1"/>
</dbReference>
<sequence>MIQSPTPPPRLRYPLLTLLTSAVLASATLVALTIWWPLHGNDGAAAQTHTSPPITVDSRPPTVANPVKRATRLQAPPAKPGSSQGNSSTASGVLGDDPSVTNLDPDLLAALRAAAEDAEADGVRIVINSGWRSPEYQAKLLREAVAKYGSEEEAARWVAPPEKSEHVSGDAVDVGPTKATQWLAEHGPAYGLCQIYRNEPWHYELRPQATSQGCPDMYANPTADPRMR</sequence>
<dbReference type="eggNOG" id="COG1876">
    <property type="taxonomic scope" value="Bacteria"/>
</dbReference>
<accession>A0A0A0JJC0</accession>
<dbReference type="GO" id="GO:0006508">
    <property type="term" value="P:proteolysis"/>
    <property type="evidence" value="ECO:0007669"/>
    <property type="project" value="InterPro"/>
</dbReference>
<dbReference type="STRING" id="1385521.N803_15145"/>
<dbReference type="AlphaFoldDB" id="A0A0A0JJC0"/>
<evidence type="ECO:0000313" key="4">
    <source>
        <dbReference type="Proteomes" id="UP000030011"/>
    </source>
</evidence>
<dbReference type="OrthoDB" id="3293184at2"/>
<dbReference type="SUPFAM" id="SSF55166">
    <property type="entry name" value="Hedgehog/DD-peptidase"/>
    <property type="match status" value="1"/>
</dbReference>
<dbReference type="GO" id="GO:0008233">
    <property type="term" value="F:peptidase activity"/>
    <property type="evidence" value="ECO:0007669"/>
    <property type="project" value="InterPro"/>
</dbReference>
<name>A0A0A0JJC0_9MICO</name>
<evidence type="ECO:0000259" key="2">
    <source>
        <dbReference type="Pfam" id="PF02557"/>
    </source>
</evidence>
<feature type="compositionally biased region" description="Polar residues" evidence="1">
    <location>
        <begin position="81"/>
        <end position="91"/>
    </location>
</feature>
<evidence type="ECO:0000313" key="3">
    <source>
        <dbReference type="EMBL" id="KGN37188.1"/>
    </source>
</evidence>
<dbReference type="PANTHER" id="PTHR34385:SF1">
    <property type="entry name" value="PEPTIDOGLYCAN L-ALANYL-D-GLUTAMATE ENDOPEPTIDASE CWLK"/>
    <property type="match status" value="1"/>
</dbReference>
<feature type="domain" description="D-alanyl-D-alanine carboxypeptidase-like core" evidence="2">
    <location>
        <begin position="102"/>
        <end position="204"/>
    </location>
</feature>
<feature type="region of interest" description="Disordered" evidence="1">
    <location>
        <begin position="73"/>
        <end position="99"/>
    </location>
</feature>